<name>M1WBF7_CLAP2</name>
<dbReference type="Proteomes" id="UP000016801">
    <property type="component" value="Unassembled WGS sequence"/>
</dbReference>
<keyword evidence="3" id="KW-1185">Reference proteome</keyword>
<dbReference type="HOGENOM" id="CLU_2084616_0_0_1"/>
<evidence type="ECO:0000256" key="1">
    <source>
        <dbReference type="SAM" id="SignalP"/>
    </source>
</evidence>
<proteinExistence type="predicted"/>
<comment type="caution">
    <text evidence="2">The sequence shown here is derived from an EMBL/GenBank/DDBJ whole genome shotgun (WGS) entry which is preliminary data.</text>
</comment>
<protein>
    <submittedName>
        <fullName evidence="2">Uncharacterized protein</fullName>
    </submittedName>
</protein>
<evidence type="ECO:0000313" key="2">
    <source>
        <dbReference type="EMBL" id="CCE33580.1"/>
    </source>
</evidence>
<organism evidence="2 3">
    <name type="scientific">Claviceps purpurea (strain 20.1)</name>
    <name type="common">Ergot fungus</name>
    <name type="synonym">Sphacelia segetum</name>
    <dbReference type="NCBI Taxonomy" id="1111077"/>
    <lineage>
        <taxon>Eukaryota</taxon>
        <taxon>Fungi</taxon>
        <taxon>Dikarya</taxon>
        <taxon>Ascomycota</taxon>
        <taxon>Pezizomycotina</taxon>
        <taxon>Sordariomycetes</taxon>
        <taxon>Hypocreomycetidae</taxon>
        <taxon>Hypocreales</taxon>
        <taxon>Clavicipitaceae</taxon>
        <taxon>Claviceps</taxon>
    </lineage>
</organism>
<feature type="signal peptide" evidence="1">
    <location>
        <begin position="1"/>
        <end position="19"/>
    </location>
</feature>
<sequence>MKFSAILGSLAIYGVQVHAIPTDLDSQAIQPIEASSPSPNTLEVRDSYCCAGFGSRKDPANYITQYIPRISGTYFWDVSNNGNECMVIVRRNPLDCSGWTFTAYGCGDSASSVDISVRPAGDCRR</sequence>
<feature type="chain" id="PRO_5004018678" evidence="1">
    <location>
        <begin position="20"/>
        <end position="125"/>
    </location>
</feature>
<keyword evidence="1" id="KW-0732">Signal</keyword>
<dbReference type="OrthoDB" id="4947947at2759"/>
<dbReference type="EMBL" id="CAGA01000061">
    <property type="protein sequence ID" value="CCE33580.1"/>
    <property type="molecule type" value="Genomic_DNA"/>
</dbReference>
<dbReference type="VEuPathDB" id="FungiDB:CPUR_07506"/>
<dbReference type="AlphaFoldDB" id="M1WBF7"/>
<accession>M1WBF7</accession>
<reference evidence="2 3" key="1">
    <citation type="journal article" date="2013" name="PLoS Genet.">
        <title>Plant-symbiotic fungi as chemical engineers: Multi-genome analysis of the Clavicipitaceae reveals dynamics of alkaloid loci.</title>
        <authorList>
            <person name="Schardl C.L."/>
            <person name="Young C.A."/>
            <person name="Hesse U."/>
            <person name="Amyotte S.G."/>
            <person name="Andreeva K."/>
            <person name="Calie P.J."/>
            <person name="Fleetwood D.J."/>
            <person name="Haws D.C."/>
            <person name="Moore N."/>
            <person name="Oeser B."/>
            <person name="Panaccione D.G."/>
            <person name="Schweri K.K."/>
            <person name="Voisey C.R."/>
            <person name="Farman M.L."/>
            <person name="Jaromczyk J.W."/>
            <person name="Roe B.A."/>
            <person name="O'Sullivan D.M."/>
            <person name="Scott B."/>
            <person name="Tudzynski P."/>
            <person name="An Z."/>
            <person name="Arnaoudova E.G."/>
            <person name="Bullock C.T."/>
            <person name="Charlton N.D."/>
            <person name="Chen L."/>
            <person name="Cox M."/>
            <person name="Dinkins R.D."/>
            <person name="Florea S."/>
            <person name="Glenn A.E."/>
            <person name="Gordon A."/>
            <person name="Gueldener U."/>
            <person name="Harris D.R."/>
            <person name="Hollin W."/>
            <person name="Jaromczyk J."/>
            <person name="Johnson R.D."/>
            <person name="Khan A.K."/>
            <person name="Leistner E."/>
            <person name="Leuchtmann A."/>
            <person name="Li C."/>
            <person name="Liu J."/>
            <person name="Liu J."/>
            <person name="Liu M."/>
            <person name="Mace W."/>
            <person name="Machado C."/>
            <person name="Nagabhyru P."/>
            <person name="Pan J."/>
            <person name="Schmid J."/>
            <person name="Sugawara K."/>
            <person name="Steiner U."/>
            <person name="Takach J.E."/>
            <person name="Tanaka E."/>
            <person name="Webb J.S."/>
            <person name="Wilson E.V."/>
            <person name="Wiseman J.L."/>
            <person name="Yoshida R."/>
            <person name="Zeng Z."/>
        </authorList>
    </citation>
    <scope>NUCLEOTIDE SEQUENCE [LARGE SCALE GENOMIC DNA]</scope>
    <source>
        <strain evidence="2 3">20.1</strain>
    </source>
</reference>
<evidence type="ECO:0000313" key="3">
    <source>
        <dbReference type="Proteomes" id="UP000016801"/>
    </source>
</evidence>
<gene>
    <name evidence="2" type="ORF">CPUR_07506</name>
</gene>